<dbReference type="STRING" id="641238.SAMN04490244_103216"/>
<evidence type="ECO:0000256" key="2">
    <source>
        <dbReference type="PIRNR" id="PIRNR001365"/>
    </source>
</evidence>
<keyword evidence="1 2" id="KW-0456">Lyase</keyword>
<dbReference type="InterPro" id="IPR002220">
    <property type="entry name" value="DapA-like"/>
</dbReference>
<dbReference type="Gene3D" id="3.20.20.70">
    <property type="entry name" value="Aldolase class I"/>
    <property type="match status" value="1"/>
</dbReference>
<organism evidence="5 6">
    <name type="scientific">Tranquillimonas rosea</name>
    <dbReference type="NCBI Taxonomy" id="641238"/>
    <lineage>
        <taxon>Bacteria</taxon>
        <taxon>Pseudomonadati</taxon>
        <taxon>Pseudomonadota</taxon>
        <taxon>Alphaproteobacteria</taxon>
        <taxon>Rhodobacterales</taxon>
        <taxon>Roseobacteraceae</taxon>
        <taxon>Tranquillimonas</taxon>
    </lineage>
</organism>
<feature type="active site" description="Schiff-base intermediate with substrate" evidence="3">
    <location>
        <position position="165"/>
    </location>
</feature>
<dbReference type="RefSeq" id="WP_092690282.1">
    <property type="nucleotide sequence ID" value="NZ_FOGU01000003.1"/>
</dbReference>
<dbReference type="PRINTS" id="PR00146">
    <property type="entry name" value="DHPICSNTHASE"/>
</dbReference>
<dbReference type="InterPro" id="IPR013785">
    <property type="entry name" value="Aldolase_TIM"/>
</dbReference>
<dbReference type="EMBL" id="FOGU01000003">
    <property type="protein sequence ID" value="SER84613.1"/>
    <property type="molecule type" value="Genomic_DNA"/>
</dbReference>
<dbReference type="PIRSF" id="PIRSF001365">
    <property type="entry name" value="DHDPS"/>
    <property type="match status" value="1"/>
</dbReference>
<dbReference type="SMART" id="SM01130">
    <property type="entry name" value="DHDPS"/>
    <property type="match status" value="1"/>
</dbReference>
<dbReference type="OrthoDB" id="9782828at2"/>
<dbReference type="GO" id="GO:0008840">
    <property type="term" value="F:4-hydroxy-tetrahydrodipicolinate synthase activity"/>
    <property type="evidence" value="ECO:0007669"/>
    <property type="project" value="TreeGrafter"/>
</dbReference>
<evidence type="ECO:0000256" key="3">
    <source>
        <dbReference type="PIRSR" id="PIRSR001365-1"/>
    </source>
</evidence>
<feature type="binding site" evidence="4">
    <location>
        <position position="206"/>
    </location>
    <ligand>
        <name>pyruvate</name>
        <dbReference type="ChEBI" id="CHEBI:15361"/>
    </ligand>
</feature>
<gene>
    <name evidence="5" type="ORF">SAMN04490244_103216</name>
</gene>
<evidence type="ECO:0000256" key="1">
    <source>
        <dbReference type="ARBA" id="ARBA00023239"/>
    </source>
</evidence>
<evidence type="ECO:0000256" key="4">
    <source>
        <dbReference type="PIRSR" id="PIRSR001365-2"/>
    </source>
</evidence>
<dbReference type="AlphaFoldDB" id="A0A1H9SJT2"/>
<dbReference type="CDD" id="cd00408">
    <property type="entry name" value="DHDPS-like"/>
    <property type="match status" value="1"/>
</dbReference>
<reference evidence="5 6" key="1">
    <citation type="submission" date="2016-10" db="EMBL/GenBank/DDBJ databases">
        <authorList>
            <person name="de Groot N.N."/>
        </authorList>
    </citation>
    <scope>NUCLEOTIDE SEQUENCE [LARGE SCALE GENOMIC DNA]</scope>
    <source>
        <strain evidence="5 6">DSM 23042</strain>
    </source>
</reference>
<dbReference type="Proteomes" id="UP000198885">
    <property type="component" value="Unassembled WGS sequence"/>
</dbReference>
<name>A0A1H9SJT2_9RHOB</name>
<evidence type="ECO:0000313" key="5">
    <source>
        <dbReference type="EMBL" id="SER84613.1"/>
    </source>
</evidence>
<feature type="active site" description="Proton donor/acceptor" evidence="3">
    <location>
        <position position="135"/>
    </location>
</feature>
<protein>
    <submittedName>
        <fullName evidence="5">4-hydroxy-tetrahydrodipicolinate synthase</fullName>
    </submittedName>
</protein>
<sequence length="292" mass="31544">MKGVVAAVPTPVDATWQPIEPLFLEHCRWALSNGCDGLNILGSTGEASSFDTATRRTVMAWAAEELDRERLMVGTGTPSLAETIALTTHADDLGYRVALVLPPYYYAPVSDAGLIRWYMALHDALGDRAIEVYFYNYPKMTGLTIPVEVIEALHAASPQRFRGIKDSSGDLDYCRDIVARVPGMAVFPSAETSLHLSAEWGLAGCISATANHTAPLCARAWRGEANDALVHRIADLRATISQQPLIPSVKYLVSLRTGEPAWTNTVPPFTDLSEDQAAALDALAFTERAAAG</sequence>
<dbReference type="SUPFAM" id="SSF51569">
    <property type="entry name" value="Aldolase"/>
    <property type="match status" value="1"/>
</dbReference>
<dbReference type="PANTHER" id="PTHR12128">
    <property type="entry name" value="DIHYDRODIPICOLINATE SYNTHASE"/>
    <property type="match status" value="1"/>
</dbReference>
<comment type="similarity">
    <text evidence="2">Belongs to the DapA family.</text>
</comment>
<dbReference type="Pfam" id="PF00701">
    <property type="entry name" value="DHDPS"/>
    <property type="match status" value="1"/>
</dbReference>
<feature type="binding site" evidence="4">
    <location>
        <position position="44"/>
    </location>
    <ligand>
        <name>pyruvate</name>
        <dbReference type="ChEBI" id="CHEBI:15361"/>
    </ligand>
</feature>
<proteinExistence type="inferred from homology"/>
<accession>A0A1H9SJT2</accession>
<keyword evidence="6" id="KW-1185">Reference proteome</keyword>
<evidence type="ECO:0000313" key="6">
    <source>
        <dbReference type="Proteomes" id="UP000198885"/>
    </source>
</evidence>
<dbReference type="PANTHER" id="PTHR12128:SF67">
    <property type="entry name" value="BLR3884 PROTEIN"/>
    <property type="match status" value="1"/>
</dbReference>